<dbReference type="EMBL" id="KZ293423">
    <property type="protein sequence ID" value="PBK71791.1"/>
    <property type="molecule type" value="Genomic_DNA"/>
</dbReference>
<evidence type="ECO:0008006" key="13">
    <source>
        <dbReference type="Google" id="ProtNLM"/>
    </source>
</evidence>
<keyword evidence="2" id="KW-0540">Nuclease</keyword>
<sequence length="60" mass="6752">DSGLPMSFWGDAVLTAAYTRRRLPTSTLPDGKTPHEAMHNEIPDLSHLRRWGCQCFVTIP</sequence>
<dbReference type="GO" id="GO:0003964">
    <property type="term" value="F:RNA-directed DNA polymerase activity"/>
    <property type="evidence" value="ECO:0007669"/>
    <property type="project" value="UniProtKB-KW"/>
</dbReference>
<evidence type="ECO:0000313" key="12">
    <source>
        <dbReference type="Proteomes" id="UP000218334"/>
    </source>
</evidence>
<keyword evidence="9" id="KW-0239">DNA-directed DNA polymerase</keyword>
<keyword evidence="7" id="KW-0229">DNA integration</keyword>
<dbReference type="Proteomes" id="UP000218334">
    <property type="component" value="Unassembled WGS sequence"/>
</dbReference>
<accession>A0A2H3BLL2</accession>
<dbReference type="GO" id="GO:0006310">
    <property type="term" value="P:DNA recombination"/>
    <property type="evidence" value="ECO:0007669"/>
    <property type="project" value="UniProtKB-KW"/>
</dbReference>
<evidence type="ECO:0000256" key="8">
    <source>
        <dbReference type="ARBA" id="ARBA00022918"/>
    </source>
</evidence>
<dbReference type="GO" id="GO:0004519">
    <property type="term" value="F:endonuclease activity"/>
    <property type="evidence" value="ECO:0007669"/>
    <property type="project" value="UniProtKB-KW"/>
</dbReference>
<dbReference type="GO" id="GO:0003887">
    <property type="term" value="F:DNA-directed DNA polymerase activity"/>
    <property type="evidence" value="ECO:0007669"/>
    <property type="project" value="UniProtKB-KW"/>
</dbReference>
<keyword evidence="10" id="KW-0233">DNA recombination</keyword>
<proteinExistence type="predicted"/>
<keyword evidence="5" id="KW-0378">Hydrolase</keyword>
<evidence type="ECO:0000256" key="3">
    <source>
        <dbReference type="ARBA" id="ARBA00022723"/>
    </source>
</evidence>
<evidence type="ECO:0000256" key="9">
    <source>
        <dbReference type="ARBA" id="ARBA00022932"/>
    </source>
</evidence>
<evidence type="ECO:0000256" key="5">
    <source>
        <dbReference type="ARBA" id="ARBA00022801"/>
    </source>
</evidence>
<dbReference type="AlphaFoldDB" id="A0A2H3BLL2"/>
<keyword evidence="3" id="KW-0479">Metal-binding</keyword>
<evidence type="ECO:0000313" key="11">
    <source>
        <dbReference type="EMBL" id="PBK71791.1"/>
    </source>
</evidence>
<organism evidence="11 12">
    <name type="scientific">Armillaria solidipes</name>
    <dbReference type="NCBI Taxonomy" id="1076256"/>
    <lineage>
        <taxon>Eukaryota</taxon>
        <taxon>Fungi</taxon>
        <taxon>Dikarya</taxon>
        <taxon>Basidiomycota</taxon>
        <taxon>Agaricomycotina</taxon>
        <taxon>Agaricomycetes</taxon>
        <taxon>Agaricomycetidae</taxon>
        <taxon>Agaricales</taxon>
        <taxon>Marasmiineae</taxon>
        <taxon>Physalacriaceae</taxon>
        <taxon>Armillaria</taxon>
    </lineage>
</organism>
<keyword evidence="8" id="KW-0695">RNA-directed DNA polymerase</keyword>
<keyword evidence="12" id="KW-1185">Reference proteome</keyword>
<evidence type="ECO:0000256" key="4">
    <source>
        <dbReference type="ARBA" id="ARBA00022759"/>
    </source>
</evidence>
<reference evidence="12" key="1">
    <citation type="journal article" date="2017" name="Nat. Ecol. Evol.">
        <title>Genome expansion and lineage-specific genetic innovations in the forest pathogenic fungi Armillaria.</title>
        <authorList>
            <person name="Sipos G."/>
            <person name="Prasanna A.N."/>
            <person name="Walter M.C."/>
            <person name="O'Connor E."/>
            <person name="Balint B."/>
            <person name="Krizsan K."/>
            <person name="Kiss B."/>
            <person name="Hess J."/>
            <person name="Varga T."/>
            <person name="Slot J."/>
            <person name="Riley R."/>
            <person name="Boka B."/>
            <person name="Rigling D."/>
            <person name="Barry K."/>
            <person name="Lee J."/>
            <person name="Mihaltcheva S."/>
            <person name="LaButti K."/>
            <person name="Lipzen A."/>
            <person name="Waldron R."/>
            <person name="Moloney N.M."/>
            <person name="Sperisen C."/>
            <person name="Kredics L."/>
            <person name="Vagvoelgyi C."/>
            <person name="Patrignani A."/>
            <person name="Fitzpatrick D."/>
            <person name="Nagy I."/>
            <person name="Doyle S."/>
            <person name="Anderson J.B."/>
            <person name="Grigoriev I.V."/>
            <person name="Gueldener U."/>
            <person name="Muensterkoetter M."/>
            <person name="Nagy L.G."/>
        </authorList>
    </citation>
    <scope>NUCLEOTIDE SEQUENCE [LARGE SCALE GENOMIC DNA]</scope>
    <source>
        <strain evidence="12">28-4</strain>
    </source>
</reference>
<feature type="non-terminal residue" evidence="11">
    <location>
        <position position="1"/>
    </location>
</feature>
<keyword evidence="9" id="KW-0808">Transferase</keyword>
<keyword evidence="4" id="KW-0255">Endonuclease</keyword>
<keyword evidence="1" id="KW-0548">Nucleotidyltransferase</keyword>
<keyword evidence="6" id="KW-0460">Magnesium</keyword>
<evidence type="ECO:0000256" key="6">
    <source>
        <dbReference type="ARBA" id="ARBA00022842"/>
    </source>
</evidence>
<feature type="non-terminal residue" evidence="11">
    <location>
        <position position="60"/>
    </location>
</feature>
<dbReference type="InterPro" id="IPR039537">
    <property type="entry name" value="Retrotran_Ty1/copia-like"/>
</dbReference>
<dbReference type="PANTHER" id="PTHR42648">
    <property type="entry name" value="TRANSPOSASE, PUTATIVE-RELATED"/>
    <property type="match status" value="1"/>
</dbReference>
<dbReference type="GO" id="GO:0015074">
    <property type="term" value="P:DNA integration"/>
    <property type="evidence" value="ECO:0007669"/>
    <property type="project" value="UniProtKB-KW"/>
</dbReference>
<gene>
    <name evidence="11" type="ORF">ARMSODRAFT_841299</name>
</gene>
<evidence type="ECO:0000256" key="10">
    <source>
        <dbReference type="ARBA" id="ARBA00023172"/>
    </source>
</evidence>
<evidence type="ECO:0000256" key="1">
    <source>
        <dbReference type="ARBA" id="ARBA00022695"/>
    </source>
</evidence>
<protein>
    <recommendedName>
        <fullName evidence="13">Copia protein</fullName>
    </recommendedName>
</protein>
<dbReference type="GO" id="GO:0016787">
    <property type="term" value="F:hydrolase activity"/>
    <property type="evidence" value="ECO:0007669"/>
    <property type="project" value="UniProtKB-KW"/>
</dbReference>
<evidence type="ECO:0000256" key="7">
    <source>
        <dbReference type="ARBA" id="ARBA00022908"/>
    </source>
</evidence>
<dbReference type="STRING" id="1076256.A0A2H3BLL2"/>
<name>A0A2H3BLL2_9AGAR</name>
<dbReference type="GO" id="GO:0046872">
    <property type="term" value="F:metal ion binding"/>
    <property type="evidence" value="ECO:0007669"/>
    <property type="project" value="UniProtKB-KW"/>
</dbReference>
<dbReference type="PANTHER" id="PTHR42648:SF11">
    <property type="entry name" value="TRANSPOSON TY4-P GAG-POL POLYPROTEIN"/>
    <property type="match status" value="1"/>
</dbReference>
<evidence type="ECO:0000256" key="2">
    <source>
        <dbReference type="ARBA" id="ARBA00022722"/>
    </source>
</evidence>